<dbReference type="EMBL" id="JH660633">
    <property type="protein sequence ID" value="EIM31259.1"/>
    <property type="molecule type" value="Genomic_DNA"/>
</dbReference>
<feature type="region of interest" description="Disordered" evidence="1">
    <location>
        <begin position="64"/>
        <end position="90"/>
    </location>
</feature>
<sequence>MITLTDNAVAVKTVLSRAAEPAEGLRIMIQASDKYVEQKDAGNGYSRTRRHPRFGSRDCRFVEPQANGLDGVPDSMGRGTRVFTPPHERR</sequence>
<dbReference type="HOGENOM" id="CLU_2437517_0_0_5"/>
<protein>
    <submittedName>
        <fullName evidence="2">Uncharacterized protein</fullName>
    </submittedName>
</protein>
<keyword evidence="3" id="KW-1185">Reference proteome</keyword>
<accession>I4Z4W7</accession>
<dbReference type="AlphaFoldDB" id="I4Z4W7"/>
<gene>
    <name evidence="2" type="ORF">MicloDRAFT_00002490</name>
</gene>
<proteinExistence type="predicted"/>
<dbReference type="Proteomes" id="UP000003947">
    <property type="component" value="Unassembled WGS sequence"/>
</dbReference>
<name>I4Z4W7_9HYPH</name>
<reference evidence="2 3" key="1">
    <citation type="submission" date="2012-02" db="EMBL/GenBank/DDBJ databases">
        <title>Improved High-Quality Draft sequence of Microvirga sp. WSM3557.</title>
        <authorList>
            <consortium name="US DOE Joint Genome Institute"/>
            <person name="Lucas S."/>
            <person name="Han J."/>
            <person name="Lapidus A."/>
            <person name="Cheng J.-F."/>
            <person name="Goodwin L."/>
            <person name="Pitluck S."/>
            <person name="Peters L."/>
            <person name="Zhang X."/>
            <person name="Detter J.C."/>
            <person name="Han C."/>
            <person name="Tapia R."/>
            <person name="Land M."/>
            <person name="Hauser L."/>
            <person name="Kyrpides N."/>
            <person name="Ivanova N."/>
            <person name="Pagani I."/>
            <person name="Brau L."/>
            <person name="Yates R."/>
            <person name="O'Hara G."/>
            <person name="Rui T."/>
            <person name="Howieson J."/>
            <person name="Reeve W."/>
            <person name="Woyke T."/>
        </authorList>
    </citation>
    <scope>NUCLEOTIDE SEQUENCE [LARGE SCALE GENOMIC DNA]</scope>
    <source>
        <strain evidence="2 3">WSM3557</strain>
    </source>
</reference>
<evidence type="ECO:0000313" key="3">
    <source>
        <dbReference type="Proteomes" id="UP000003947"/>
    </source>
</evidence>
<organism evidence="2 3">
    <name type="scientific">Microvirga lotononidis</name>
    <dbReference type="NCBI Taxonomy" id="864069"/>
    <lineage>
        <taxon>Bacteria</taxon>
        <taxon>Pseudomonadati</taxon>
        <taxon>Pseudomonadota</taxon>
        <taxon>Alphaproteobacteria</taxon>
        <taxon>Hyphomicrobiales</taxon>
        <taxon>Methylobacteriaceae</taxon>
        <taxon>Microvirga</taxon>
    </lineage>
</organism>
<evidence type="ECO:0000256" key="1">
    <source>
        <dbReference type="SAM" id="MobiDB-lite"/>
    </source>
</evidence>
<evidence type="ECO:0000313" key="2">
    <source>
        <dbReference type="EMBL" id="EIM31259.1"/>
    </source>
</evidence>
<dbReference type="PATRIC" id="fig|864069.3.peg.268"/>